<evidence type="ECO:0000313" key="3">
    <source>
        <dbReference type="Proteomes" id="UP000054166"/>
    </source>
</evidence>
<evidence type="ECO:0000313" key="2">
    <source>
        <dbReference type="EMBL" id="KIM77890.1"/>
    </source>
</evidence>
<keyword evidence="3" id="KW-1185">Reference proteome</keyword>
<feature type="compositionally biased region" description="Polar residues" evidence="1">
    <location>
        <begin position="137"/>
        <end position="149"/>
    </location>
</feature>
<feature type="compositionally biased region" description="Polar residues" evidence="1">
    <location>
        <begin position="164"/>
        <end position="178"/>
    </location>
</feature>
<name>A0A0C3EZC0_PILCF</name>
<feature type="non-terminal residue" evidence="2">
    <location>
        <position position="1"/>
    </location>
</feature>
<proteinExistence type="predicted"/>
<gene>
    <name evidence="2" type="ORF">PILCRDRAFT_824873</name>
</gene>
<dbReference type="AlphaFoldDB" id="A0A0C3EZC0"/>
<feature type="compositionally biased region" description="Acidic residues" evidence="1">
    <location>
        <begin position="152"/>
        <end position="162"/>
    </location>
</feature>
<dbReference type="InParanoid" id="A0A0C3EZC0"/>
<reference evidence="3" key="2">
    <citation type="submission" date="2015-01" db="EMBL/GenBank/DDBJ databases">
        <title>Evolutionary Origins and Diversification of the Mycorrhizal Mutualists.</title>
        <authorList>
            <consortium name="DOE Joint Genome Institute"/>
            <consortium name="Mycorrhizal Genomics Consortium"/>
            <person name="Kohler A."/>
            <person name="Kuo A."/>
            <person name="Nagy L.G."/>
            <person name="Floudas D."/>
            <person name="Copeland A."/>
            <person name="Barry K.W."/>
            <person name="Cichocki N."/>
            <person name="Veneault-Fourrey C."/>
            <person name="LaButti K."/>
            <person name="Lindquist E.A."/>
            <person name="Lipzen A."/>
            <person name="Lundell T."/>
            <person name="Morin E."/>
            <person name="Murat C."/>
            <person name="Riley R."/>
            <person name="Ohm R."/>
            <person name="Sun H."/>
            <person name="Tunlid A."/>
            <person name="Henrissat B."/>
            <person name="Grigoriev I.V."/>
            <person name="Hibbett D.S."/>
            <person name="Martin F."/>
        </authorList>
    </citation>
    <scope>NUCLEOTIDE SEQUENCE [LARGE SCALE GENOMIC DNA]</scope>
    <source>
        <strain evidence="3">F 1598</strain>
    </source>
</reference>
<reference evidence="2 3" key="1">
    <citation type="submission" date="2014-04" db="EMBL/GenBank/DDBJ databases">
        <authorList>
            <consortium name="DOE Joint Genome Institute"/>
            <person name="Kuo A."/>
            <person name="Tarkka M."/>
            <person name="Buscot F."/>
            <person name="Kohler A."/>
            <person name="Nagy L.G."/>
            <person name="Floudas D."/>
            <person name="Copeland A."/>
            <person name="Barry K.W."/>
            <person name="Cichocki N."/>
            <person name="Veneault-Fourrey C."/>
            <person name="LaButti K."/>
            <person name="Lindquist E.A."/>
            <person name="Lipzen A."/>
            <person name="Lundell T."/>
            <person name="Morin E."/>
            <person name="Murat C."/>
            <person name="Sun H."/>
            <person name="Tunlid A."/>
            <person name="Henrissat B."/>
            <person name="Grigoriev I.V."/>
            <person name="Hibbett D.S."/>
            <person name="Martin F."/>
            <person name="Nordberg H.P."/>
            <person name="Cantor M.N."/>
            <person name="Hua S.X."/>
        </authorList>
    </citation>
    <scope>NUCLEOTIDE SEQUENCE [LARGE SCALE GENOMIC DNA]</scope>
    <source>
        <strain evidence="2 3">F 1598</strain>
    </source>
</reference>
<feature type="region of interest" description="Disordered" evidence="1">
    <location>
        <begin position="137"/>
        <end position="190"/>
    </location>
</feature>
<dbReference type="HOGENOM" id="CLU_1431252_0_0_1"/>
<evidence type="ECO:0000256" key="1">
    <source>
        <dbReference type="SAM" id="MobiDB-lite"/>
    </source>
</evidence>
<dbReference type="Proteomes" id="UP000054166">
    <property type="component" value="Unassembled WGS sequence"/>
</dbReference>
<protein>
    <submittedName>
        <fullName evidence="2">Uncharacterized protein</fullName>
    </submittedName>
</protein>
<dbReference type="EMBL" id="KN833020">
    <property type="protein sequence ID" value="KIM77890.1"/>
    <property type="molecule type" value="Genomic_DNA"/>
</dbReference>
<organism evidence="2 3">
    <name type="scientific">Piloderma croceum (strain F 1598)</name>
    <dbReference type="NCBI Taxonomy" id="765440"/>
    <lineage>
        <taxon>Eukaryota</taxon>
        <taxon>Fungi</taxon>
        <taxon>Dikarya</taxon>
        <taxon>Basidiomycota</taxon>
        <taxon>Agaricomycotina</taxon>
        <taxon>Agaricomycetes</taxon>
        <taxon>Agaricomycetidae</taxon>
        <taxon>Atheliales</taxon>
        <taxon>Atheliaceae</taxon>
        <taxon>Piloderma</taxon>
    </lineage>
</organism>
<sequence length="190" mass="20352">APASKNRRNHTLSLRSSHSERLLYHDPFNRSLAEKKIIRRTTIAITAAVTLHVTPSSSKPFRVPVVLPPTSSTPYSCISSPSTTIERGAGPGPGQATVGLQPCAQPVVDVVQSDNSSEEESGLRPLFQSTRVVLTTPNPLSAIAGQQQWTEDKDDDKEDEEASQPGSTDAQSSSSDGGSPQRKNHKSSHC</sequence>
<accession>A0A0C3EZC0</accession>